<feature type="coiled-coil region" evidence="1">
    <location>
        <begin position="115"/>
        <end position="142"/>
    </location>
</feature>
<dbReference type="OrthoDB" id="538159at2759"/>
<gene>
    <name evidence="3" type="ORF">CEUSTIGMA_g6492.t1</name>
</gene>
<dbReference type="EMBL" id="BEGY01000038">
    <property type="protein sequence ID" value="GAX79052.1"/>
    <property type="molecule type" value="Genomic_DNA"/>
</dbReference>
<evidence type="ECO:0000313" key="3">
    <source>
        <dbReference type="EMBL" id="GAX79052.1"/>
    </source>
</evidence>
<dbReference type="PANTHER" id="PTHR45615:SF80">
    <property type="entry name" value="GRIP DOMAIN-CONTAINING PROTEIN"/>
    <property type="match status" value="1"/>
</dbReference>
<protein>
    <submittedName>
        <fullName evidence="3">Uncharacterized protein</fullName>
    </submittedName>
</protein>
<evidence type="ECO:0000256" key="2">
    <source>
        <dbReference type="SAM" id="MobiDB-lite"/>
    </source>
</evidence>
<name>A0A250X837_9CHLO</name>
<evidence type="ECO:0000256" key="1">
    <source>
        <dbReference type="SAM" id="Coils"/>
    </source>
</evidence>
<feature type="coiled-coil region" evidence="1">
    <location>
        <begin position="181"/>
        <end position="208"/>
    </location>
</feature>
<reference evidence="3 4" key="1">
    <citation type="submission" date="2017-08" db="EMBL/GenBank/DDBJ databases">
        <title>Acidophilic green algal genome provides insights into adaptation to an acidic environment.</title>
        <authorList>
            <person name="Hirooka S."/>
            <person name="Hirose Y."/>
            <person name="Kanesaki Y."/>
            <person name="Higuchi S."/>
            <person name="Fujiwara T."/>
            <person name="Onuma R."/>
            <person name="Era A."/>
            <person name="Ohbayashi R."/>
            <person name="Uzuka A."/>
            <person name="Nozaki H."/>
            <person name="Yoshikawa H."/>
            <person name="Miyagishima S.Y."/>
        </authorList>
    </citation>
    <scope>NUCLEOTIDE SEQUENCE [LARGE SCALE GENOMIC DNA]</scope>
    <source>
        <strain evidence="3 4">NIES-2499</strain>
    </source>
</reference>
<keyword evidence="1" id="KW-0175">Coiled coil</keyword>
<feature type="coiled-coil region" evidence="1">
    <location>
        <begin position="12"/>
        <end position="75"/>
    </location>
</feature>
<accession>A0A250X837</accession>
<evidence type="ECO:0000313" key="4">
    <source>
        <dbReference type="Proteomes" id="UP000232323"/>
    </source>
</evidence>
<proteinExistence type="predicted"/>
<keyword evidence="4" id="KW-1185">Reference proteome</keyword>
<organism evidence="3 4">
    <name type="scientific">Chlamydomonas eustigma</name>
    <dbReference type="NCBI Taxonomy" id="1157962"/>
    <lineage>
        <taxon>Eukaryota</taxon>
        <taxon>Viridiplantae</taxon>
        <taxon>Chlorophyta</taxon>
        <taxon>core chlorophytes</taxon>
        <taxon>Chlorophyceae</taxon>
        <taxon>CS clade</taxon>
        <taxon>Chlamydomonadales</taxon>
        <taxon>Chlamydomonadaceae</taxon>
        <taxon>Chlamydomonas</taxon>
    </lineage>
</organism>
<feature type="compositionally biased region" description="Low complexity" evidence="2">
    <location>
        <begin position="242"/>
        <end position="254"/>
    </location>
</feature>
<dbReference type="PANTHER" id="PTHR45615">
    <property type="entry name" value="MYOSIN HEAVY CHAIN, NON-MUSCLE"/>
    <property type="match status" value="1"/>
</dbReference>
<sequence>MGDKTQELLAIASELRDRLRFSENRNLQLKSDLKEQQTLSDRLLQAEKRRSAERLAQLEHEMLRLSDAVELQAKQVTTQEALSQEIQTDLTSQVNQLQSEVTSLILQLNTSNSQLQSAILRTQRAEEERDELVDELAASTQRLQAALGSSSRHEMEHSEALEALLATKSRLGEQSQVQALYLATRDELERLDKENQELKDMLEAGVHELTRSRILEHVPSSRDTAFKPSPLFLSPNGAAYGRPASPSTRASTTSRGRRSGRSISPYRDRVLAATGVMFPADVVESFEGSAAMEGGAMTSWRAAGRSSPYIEHAVDFASMAFLGPPSSAYPADPDKFVFVRVAGGYSPKYVGSDPLPKASGWIPKDVVRLVQAFRQSYGITKVPWRDWEPLLLMVDEVYSMGGHRSLLMSSQNKTSTKKNRKASAFHHLNSSKLAFGPASSPGGGGNYSSVVQAGRIMQLKKELSKTQEQLAAVRGGLPSSTHSQPQYYASSAYSPTAGLGGGRQVPIRSHQDDLFLKSIAEKDYHMSNLLGEAVTENVKLRSQMDDDEHL</sequence>
<dbReference type="AlphaFoldDB" id="A0A250X837"/>
<feature type="region of interest" description="Disordered" evidence="2">
    <location>
        <begin position="234"/>
        <end position="264"/>
    </location>
</feature>
<comment type="caution">
    <text evidence="3">The sequence shown here is derived from an EMBL/GenBank/DDBJ whole genome shotgun (WGS) entry which is preliminary data.</text>
</comment>
<dbReference type="Proteomes" id="UP000232323">
    <property type="component" value="Unassembled WGS sequence"/>
</dbReference>